<dbReference type="PATRIC" id="fig|1003181.4.peg.2555"/>
<dbReference type="InterPro" id="IPR016187">
    <property type="entry name" value="CTDL_fold"/>
</dbReference>
<dbReference type="Proteomes" id="UP000076962">
    <property type="component" value="Unassembled WGS sequence"/>
</dbReference>
<name>A0A176S2R9_9GAMM</name>
<dbReference type="Pfam" id="PF03781">
    <property type="entry name" value="FGE-sulfatase"/>
    <property type="match status" value="1"/>
</dbReference>
<dbReference type="SUPFAM" id="SSF56436">
    <property type="entry name" value="C-type lectin-like"/>
    <property type="match status" value="1"/>
</dbReference>
<dbReference type="InterPro" id="IPR005532">
    <property type="entry name" value="SUMF_dom"/>
</dbReference>
<organism evidence="2 3">
    <name type="scientific">Candidatus Thiomargarita nelsonii</name>
    <dbReference type="NCBI Taxonomy" id="1003181"/>
    <lineage>
        <taxon>Bacteria</taxon>
        <taxon>Pseudomonadati</taxon>
        <taxon>Pseudomonadota</taxon>
        <taxon>Gammaproteobacteria</taxon>
        <taxon>Thiotrichales</taxon>
        <taxon>Thiotrichaceae</taxon>
        <taxon>Thiomargarita</taxon>
    </lineage>
</organism>
<dbReference type="AlphaFoldDB" id="A0A176S2R9"/>
<dbReference type="PANTHER" id="PTHR23150:SF35">
    <property type="entry name" value="BLL6746 PROTEIN"/>
    <property type="match status" value="1"/>
</dbReference>
<dbReference type="InterPro" id="IPR042095">
    <property type="entry name" value="SUMF_sf"/>
</dbReference>
<reference evidence="2 3" key="1">
    <citation type="submission" date="2016-05" db="EMBL/GenBank/DDBJ databases">
        <title>Single-cell genome of chain-forming Candidatus Thiomargarita nelsonii and comparison to other large sulfur-oxidizing bacteria.</title>
        <authorList>
            <person name="Winkel M."/>
            <person name="Salman V."/>
            <person name="Woyke T."/>
            <person name="Schulz-Vogt H."/>
            <person name="Richter M."/>
            <person name="Flood B."/>
            <person name="Bailey J."/>
            <person name="Amann R."/>
            <person name="Mussmann M."/>
        </authorList>
    </citation>
    <scope>NUCLEOTIDE SEQUENCE [LARGE SCALE GENOMIC DNA]</scope>
    <source>
        <strain evidence="2 3">THI036</strain>
    </source>
</reference>
<comment type="caution">
    <text evidence="2">The sequence shown here is derived from an EMBL/GenBank/DDBJ whole genome shotgun (WGS) entry which is preliminary data.</text>
</comment>
<dbReference type="GO" id="GO:0120147">
    <property type="term" value="F:formylglycine-generating oxidase activity"/>
    <property type="evidence" value="ECO:0007669"/>
    <property type="project" value="TreeGrafter"/>
</dbReference>
<keyword evidence="3" id="KW-1185">Reference proteome</keyword>
<dbReference type="InterPro" id="IPR051043">
    <property type="entry name" value="Sulfatase_Mod_Factor_Kinase"/>
</dbReference>
<evidence type="ECO:0000313" key="3">
    <source>
        <dbReference type="Proteomes" id="UP000076962"/>
    </source>
</evidence>
<sequence>MAGLRLVNPESPKLRDFEDQIQVIYIPGQVFRDRLKDGSKGPQMVWIAAGSFQMGDIQGGGYDWEKPVHKVNITQDFGMGRYEVTFAEYDKFAEATGRKKPEDEGWGRGNRPVIYVSWHDAVAYAEWLSEQTGEKYRLPTEAEWEYVARAGTSTKYWWGNEIGSNKGNCRNSGDRFEYTAPVGSFKANPFGIYDTVGNVWEWTQDIYGSYSSSLSSDPTGPSTGSTRVYRGGGWNVTAPNCRPAYRDRYSPFRRYSTLGFRLLRQP</sequence>
<dbReference type="Gene3D" id="3.90.1580.10">
    <property type="entry name" value="paralog of FGE (formylglycine-generating enzyme)"/>
    <property type="match status" value="1"/>
</dbReference>
<evidence type="ECO:0000313" key="2">
    <source>
        <dbReference type="EMBL" id="OAD22353.1"/>
    </source>
</evidence>
<feature type="domain" description="Sulfatase-modifying factor enzyme-like" evidence="1">
    <location>
        <begin position="41"/>
        <end position="264"/>
    </location>
</feature>
<gene>
    <name evidence="2" type="ORF">THIOM_001847</name>
</gene>
<dbReference type="EMBL" id="LUTY01001003">
    <property type="protein sequence ID" value="OAD22353.1"/>
    <property type="molecule type" value="Genomic_DNA"/>
</dbReference>
<dbReference type="PANTHER" id="PTHR23150">
    <property type="entry name" value="SULFATASE MODIFYING FACTOR 1, 2"/>
    <property type="match status" value="1"/>
</dbReference>
<protein>
    <submittedName>
        <fullName evidence="2">Sulphatase-modifying factor domain protein</fullName>
    </submittedName>
</protein>
<proteinExistence type="predicted"/>
<evidence type="ECO:0000259" key="1">
    <source>
        <dbReference type="Pfam" id="PF03781"/>
    </source>
</evidence>
<accession>A0A176S2R9</accession>